<proteinExistence type="predicted"/>
<feature type="region of interest" description="Disordered" evidence="1">
    <location>
        <begin position="61"/>
        <end position="84"/>
    </location>
</feature>
<evidence type="ECO:0000256" key="1">
    <source>
        <dbReference type="SAM" id="MobiDB-lite"/>
    </source>
</evidence>
<gene>
    <name evidence="2" type="ORF">ACFSC0_16435</name>
</gene>
<dbReference type="Proteomes" id="UP001597237">
    <property type="component" value="Unassembled WGS sequence"/>
</dbReference>
<accession>A0ABW4N4E7</accession>
<comment type="caution">
    <text evidence="2">The sequence shown here is derived from an EMBL/GenBank/DDBJ whole genome shotgun (WGS) entry which is preliminary data.</text>
</comment>
<dbReference type="EMBL" id="JBHUEY010000006">
    <property type="protein sequence ID" value="MFD1784992.1"/>
    <property type="molecule type" value="Genomic_DNA"/>
</dbReference>
<sequence length="84" mass="9219">MDWPPTDTHTRALAHLEEDLRAACLLRCMADHQRAAADLARAYADARIDTLTRHIAEVEAHRPRGPERITGPLSRPGVIAAAST</sequence>
<organism evidence="2 3">
    <name type="scientific">Phenylobacterium terrae</name>
    <dbReference type="NCBI Taxonomy" id="2665495"/>
    <lineage>
        <taxon>Bacteria</taxon>
        <taxon>Pseudomonadati</taxon>
        <taxon>Pseudomonadota</taxon>
        <taxon>Alphaproteobacteria</taxon>
        <taxon>Caulobacterales</taxon>
        <taxon>Caulobacteraceae</taxon>
        <taxon>Phenylobacterium</taxon>
    </lineage>
</organism>
<dbReference type="RefSeq" id="WP_377281951.1">
    <property type="nucleotide sequence ID" value="NZ_JBHRSI010000005.1"/>
</dbReference>
<evidence type="ECO:0000313" key="3">
    <source>
        <dbReference type="Proteomes" id="UP001597237"/>
    </source>
</evidence>
<name>A0ABW4N4E7_9CAUL</name>
<evidence type="ECO:0008006" key="4">
    <source>
        <dbReference type="Google" id="ProtNLM"/>
    </source>
</evidence>
<protein>
    <recommendedName>
        <fullName evidence="4">DUF305 domain-containing protein</fullName>
    </recommendedName>
</protein>
<evidence type="ECO:0000313" key="2">
    <source>
        <dbReference type="EMBL" id="MFD1784992.1"/>
    </source>
</evidence>
<keyword evidence="3" id="KW-1185">Reference proteome</keyword>
<reference evidence="3" key="1">
    <citation type="journal article" date="2019" name="Int. J. Syst. Evol. Microbiol.">
        <title>The Global Catalogue of Microorganisms (GCM) 10K type strain sequencing project: providing services to taxonomists for standard genome sequencing and annotation.</title>
        <authorList>
            <consortium name="The Broad Institute Genomics Platform"/>
            <consortium name="The Broad Institute Genome Sequencing Center for Infectious Disease"/>
            <person name="Wu L."/>
            <person name="Ma J."/>
        </authorList>
    </citation>
    <scope>NUCLEOTIDE SEQUENCE [LARGE SCALE GENOMIC DNA]</scope>
    <source>
        <strain evidence="3">DFY28</strain>
    </source>
</reference>